<feature type="transmembrane region" description="Helical" evidence="1">
    <location>
        <begin position="349"/>
        <end position="371"/>
    </location>
</feature>
<name>A0A6N7V446_9FIRM</name>
<dbReference type="InterPro" id="IPR012507">
    <property type="entry name" value="YibE_F"/>
</dbReference>
<feature type="transmembrane region" description="Helical" evidence="1">
    <location>
        <begin position="135"/>
        <end position="151"/>
    </location>
</feature>
<gene>
    <name evidence="2" type="ORF">FYJ34_06665</name>
</gene>
<feature type="transmembrane region" description="Helical" evidence="1">
    <location>
        <begin position="183"/>
        <end position="202"/>
    </location>
</feature>
<dbReference type="PANTHER" id="PTHR41771">
    <property type="entry name" value="MEMBRANE PROTEIN-RELATED"/>
    <property type="match status" value="1"/>
</dbReference>
<reference evidence="2 3" key="1">
    <citation type="submission" date="2019-08" db="EMBL/GenBank/DDBJ databases">
        <title>In-depth cultivation of the pig gut microbiome towards novel bacterial diversity and tailored functional studies.</title>
        <authorList>
            <person name="Wylensek D."/>
            <person name="Hitch T.C.A."/>
            <person name="Clavel T."/>
        </authorList>
    </citation>
    <scope>NUCLEOTIDE SEQUENCE [LARGE SCALE GENOMIC DNA]</scope>
    <source>
        <strain evidence="2 3">68-1-5</strain>
    </source>
</reference>
<protein>
    <submittedName>
        <fullName evidence="2">YibE/F family protein</fullName>
    </submittedName>
</protein>
<evidence type="ECO:0000313" key="3">
    <source>
        <dbReference type="Proteomes" id="UP000434409"/>
    </source>
</evidence>
<keyword evidence="3" id="KW-1185">Reference proteome</keyword>
<organism evidence="2 3">
    <name type="scientific">Suipraeoptans intestinalis</name>
    <dbReference type="NCBI Taxonomy" id="2606628"/>
    <lineage>
        <taxon>Bacteria</taxon>
        <taxon>Bacillati</taxon>
        <taxon>Bacillota</taxon>
        <taxon>Clostridia</taxon>
        <taxon>Lachnospirales</taxon>
        <taxon>Lachnospiraceae</taxon>
        <taxon>Suipraeoptans</taxon>
    </lineage>
</organism>
<dbReference type="PANTHER" id="PTHR41771:SF1">
    <property type="entry name" value="MEMBRANE PROTEIN"/>
    <property type="match status" value="1"/>
</dbReference>
<dbReference type="RefSeq" id="WP_154477195.1">
    <property type="nucleotide sequence ID" value="NZ_VULY01000018.1"/>
</dbReference>
<proteinExistence type="predicted"/>
<feature type="transmembrane region" description="Helical" evidence="1">
    <location>
        <begin position="24"/>
        <end position="46"/>
    </location>
</feature>
<comment type="caution">
    <text evidence="2">The sequence shown here is derived from an EMBL/GenBank/DDBJ whole genome shotgun (WGS) entry which is preliminary data.</text>
</comment>
<keyword evidence="1" id="KW-0812">Transmembrane</keyword>
<accession>A0A6N7V446</accession>
<feature type="transmembrane region" description="Helical" evidence="1">
    <location>
        <begin position="209"/>
        <end position="227"/>
    </location>
</feature>
<keyword evidence="1" id="KW-0472">Membrane</keyword>
<feature type="transmembrane region" description="Helical" evidence="1">
    <location>
        <begin position="158"/>
        <end position="177"/>
    </location>
</feature>
<dbReference type="Proteomes" id="UP000434409">
    <property type="component" value="Unassembled WGS sequence"/>
</dbReference>
<dbReference type="Pfam" id="PF07907">
    <property type="entry name" value="YibE_F"/>
    <property type="match status" value="1"/>
</dbReference>
<dbReference type="EMBL" id="VULY01000018">
    <property type="protein sequence ID" value="MSR93942.1"/>
    <property type="molecule type" value="Genomic_DNA"/>
</dbReference>
<evidence type="ECO:0000313" key="2">
    <source>
        <dbReference type="EMBL" id="MSR93942.1"/>
    </source>
</evidence>
<dbReference type="AlphaFoldDB" id="A0A6N7V446"/>
<sequence>MERKIREYFRELGQIFFPAKKRRYWGCFLLIYLAALVFTANDAWLYQTPIVRITEVQTKKDGVSESARGGKEQHYRQKLKGILLNGEKKGKSVILKNQYTYSNVLTQKFRKGDQILIGLNTSSMSGTVKVLKRDVYLVGLAGGLLLFLILVSGKSGILTIATLLGNALIFGVGFSQYLKGRDILLICNLMAVLFAAITLLILNGCHKRTWAALLSVLCVLGCIMGLFDLVSAHTEGFDYSAMEYLGSLDDPDHLFRAEIMLAGLGAIMDVAVTISSALGEIVQKKPDVSFGQLFRSGREIGYDIMGTMMNVLLFVFGCGLIPTFLIRINNEVGFLTIVKLHIPYEICRFLIESIGIVLTIPVSILVASIFMKAGGRRKSG</sequence>
<feature type="transmembrane region" description="Helical" evidence="1">
    <location>
        <begin position="300"/>
        <end position="329"/>
    </location>
</feature>
<evidence type="ECO:0000256" key="1">
    <source>
        <dbReference type="SAM" id="Phobius"/>
    </source>
</evidence>
<keyword evidence="1" id="KW-1133">Transmembrane helix</keyword>